<comment type="caution">
    <text evidence="1">The sequence shown here is derived from an EMBL/GenBank/DDBJ whole genome shotgun (WGS) entry which is preliminary data.</text>
</comment>
<gene>
    <name evidence="1" type="ORF">OUZ56_015158</name>
</gene>
<protein>
    <submittedName>
        <fullName evidence="1">Uncharacterized protein</fullName>
    </submittedName>
</protein>
<dbReference type="EMBL" id="JAOYFB010000038">
    <property type="protein sequence ID" value="KAK4026139.1"/>
    <property type="molecule type" value="Genomic_DNA"/>
</dbReference>
<reference evidence="1 2" key="1">
    <citation type="journal article" date="2023" name="Nucleic Acids Res.">
        <title>The hologenome of Daphnia magna reveals possible DNA methylation and microbiome-mediated evolution of the host genome.</title>
        <authorList>
            <person name="Chaturvedi A."/>
            <person name="Li X."/>
            <person name="Dhandapani V."/>
            <person name="Marshall H."/>
            <person name="Kissane S."/>
            <person name="Cuenca-Cambronero M."/>
            <person name="Asole G."/>
            <person name="Calvet F."/>
            <person name="Ruiz-Romero M."/>
            <person name="Marangio P."/>
            <person name="Guigo R."/>
            <person name="Rago D."/>
            <person name="Mirbahai L."/>
            <person name="Eastwood N."/>
            <person name="Colbourne J.K."/>
            <person name="Zhou J."/>
            <person name="Mallon E."/>
            <person name="Orsini L."/>
        </authorList>
    </citation>
    <scope>NUCLEOTIDE SEQUENCE [LARGE SCALE GENOMIC DNA]</scope>
    <source>
        <strain evidence="1">LRV0_1</strain>
    </source>
</reference>
<proteinExistence type="predicted"/>
<name>A0ABR0AM04_9CRUS</name>
<evidence type="ECO:0000313" key="2">
    <source>
        <dbReference type="Proteomes" id="UP001234178"/>
    </source>
</evidence>
<sequence>MSQFSTEIKGRILLLLDMMEDVFLLSKFIIRDHELQSSSFLIYILTRSDCSVVRMQMRRVSIFSMELYAIQAASMICLLQNEGFSCRDSRVSLSNILYTISYGLEFSNRKPTMKGTRRRSKAKQVETRGFAIDFSVEVHGSEKEG</sequence>
<organism evidence="1 2">
    <name type="scientific">Daphnia magna</name>
    <dbReference type="NCBI Taxonomy" id="35525"/>
    <lineage>
        <taxon>Eukaryota</taxon>
        <taxon>Metazoa</taxon>
        <taxon>Ecdysozoa</taxon>
        <taxon>Arthropoda</taxon>
        <taxon>Crustacea</taxon>
        <taxon>Branchiopoda</taxon>
        <taxon>Diplostraca</taxon>
        <taxon>Cladocera</taxon>
        <taxon>Anomopoda</taxon>
        <taxon>Daphniidae</taxon>
        <taxon>Daphnia</taxon>
    </lineage>
</organism>
<dbReference type="Proteomes" id="UP001234178">
    <property type="component" value="Unassembled WGS sequence"/>
</dbReference>
<accession>A0ABR0AM04</accession>
<keyword evidence="2" id="KW-1185">Reference proteome</keyword>
<evidence type="ECO:0000313" key="1">
    <source>
        <dbReference type="EMBL" id="KAK4026139.1"/>
    </source>
</evidence>